<geneLocation type="plasmid" evidence="4">
    <name>prccge525c</name>
</geneLocation>
<dbReference type="RefSeq" id="WP_120706820.1">
    <property type="nucleotide sequence ID" value="NZ_CP032695.1"/>
</dbReference>
<dbReference type="SUPFAM" id="SSF53756">
    <property type="entry name" value="UDP-Glycosyltransferase/glycogen phosphorylase"/>
    <property type="match status" value="1"/>
</dbReference>
<gene>
    <name evidence="3" type="ORF">CCGE525_23750</name>
</gene>
<keyword evidence="4" id="KW-1185">Reference proteome</keyword>
<dbReference type="KEGG" id="rjg:CCGE525_23750"/>
<dbReference type="InterPro" id="IPR011990">
    <property type="entry name" value="TPR-like_helical_dom_sf"/>
</dbReference>
<reference evidence="3 4" key="1">
    <citation type="submission" date="2018-10" db="EMBL/GenBank/DDBJ databases">
        <title>Rhizobium etli, R. leguminosarum and a new Rhizobium genospecies from Phaseolus dumosus.</title>
        <authorList>
            <person name="Ramirez-Puebla S.T."/>
            <person name="Rogel-Hernandez M.A."/>
            <person name="Guerrero G."/>
            <person name="Ormeno-Orrillo E."/>
            <person name="Martinez-Romero J.C."/>
            <person name="Negrete-Yankelevich S."/>
            <person name="Martinez-Romero E."/>
        </authorList>
    </citation>
    <scope>NUCLEOTIDE SEQUENCE [LARGE SCALE GENOMIC DNA]</scope>
    <source>
        <strain evidence="3 4">CCGE525</strain>
        <plasmid evidence="4">prccge525c</plasmid>
    </source>
</reference>
<dbReference type="InterPro" id="IPR051012">
    <property type="entry name" value="CellSynth/LPSAsmb/PSIAsmb"/>
</dbReference>
<organism evidence="3 4">
    <name type="scientific">Rhizobium jaguaris</name>
    <dbReference type="NCBI Taxonomy" id="1312183"/>
    <lineage>
        <taxon>Bacteria</taxon>
        <taxon>Pseudomonadati</taxon>
        <taxon>Pseudomonadota</taxon>
        <taxon>Alphaproteobacteria</taxon>
        <taxon>Hyphomicrobiales</taxon>
        <taxon>Rhizobiaceae</taxon>
        <taxon>Rhizobium/Agrobacterium group</taxon>
        <taxon>Rhizobium</taxon>
    </lineage>
</organism>
<dbReference type="SUPFAM" id="SSF48452">
    <property type="entry name" value="TPR-like"/>
    <property type="match status" value="2"/>
</dbReference>
<sequence length="645" mass="69467">MLLIDERLSAARGHRSAGRNDDASLLYESVLDVSPSNIPALKELAAIRLTEGRLDEAMDLAMRAASRVNDDCEVFALLARVALLSDRSDVAAVAIEQGLTQDPHHPEINKLKAGTLLQGGDQKAAERLLIAALRHHPNDAGLLTALSQMYLDDGLSEPALAYSHKALTQNPDNPDLLALVGSQLSVLGNHAEALPYLERAHLQQPSNVPLLSYLAETLLSVGQLTEAHRLAKRVVTLMPHLLSGWQTYVKVMAYRGDAEAALAEFVAIAKQHPEKIEAALTLAGAYRISGNPAQALRLLQPLAAKFATLSPTRKMLATALIRDCCLTLGLFDKVAATFPQTDLHAMLGLTQHGGKNAENDELPAALAETSLVIDGNLSSLDAMVLLRFNLCPPETGPPTRVLGASSLADIVALMPGKRFEANDMPEADDRDDIVRALPLSYTLALPEGMRGTMTSTVPYARAPEERREIWRRSLAGLPRPLIALAWDATRPGLLLDDYRTAFNGFQGTLVSVMWDEARHQLSDWSLVIDAGVHFTSMADLAAVIAETDAIIGPNGVPLHLAGAMGAKALLLTLPNWPWYWHNQDGVSSWYPTVKVLKTGTIGSWAAGIEEIAPAIGEFCRSLCVPSLASNGRDPTNLSAAERGKP</sequence>
<dbReference type="Gene3D" id="3.40.50.2000">
    <property type="entry name" value="Glycogen Phosphorylase B"/>
    <property type="match status" value="1"/>
</dbReference>
<evidence type="ECO:0000313" key="3">
    <source>
        <dbReference type="EMBL" id="AYG61884.1"/>
    </source>
</evidence>
<proteinExistence type="predicted"/>
<evidence type="ECO:0000256" key="2">
    <source>
        <dbReference type="ARBA" id="ARBA00022803"/>
    </source>
</evidence>
<evidence type="ECO:0000313" key="4">
    <source>
        <dbReference type="Proteomes" id="UP000282195"/>
    </source>
</evidence>
<dbReference type="InterPro" id="IPR019734">
    <property type="entry name" value="TPR_rpt"/>
</dbReference>
<keyword evidence="2" id="KW-0802">TPR repeat</keyword>
<dbReference type="Pfam" id="PF13429">
    <property type="entry name" value="TPR_15"/>
    <property type="match status" value="1"/>
</dbReference>
<dbReference type="OrthoDB" id="6193797at2"/>
<accession>A0A387G0H4</accession>
<dbReference type="Proteomes" id="UP000282195">
    <property type="component" value="Plasmid pRCCGE525c"/>
</dbReference>
<dbReference type="AlphaFoldDB" id="A0A387G0H4"/>
<dbReference type="SMART" id="SM00028">
    <property type="entry name" value="TPR"/>
    <property type="match status" value="7"/>
</dbReference>
<dbReference type="PANTHER" id="PTHR45586">
    <property type="entry name" value="TPR REPEAT-CONTAINING PROTEIN PA4667"/>
    <property type="match status" value="1"/>
</dbReference>
<dbReference type="Pfam" id="PF14559">
    <property type="entry name" value="TPR_19"/>
    <property type="match status" value="1"/>
</dbReference>
<protein>
    <submittedName>
        <fullName evidence="3">Uncharacterized protein</fullName>
    </submittedName>
</protein>
<dbReference type="EMBL" id="CP032695">
    <property type="protein sequence ID" value="AYG61884.1"/>
    <property type="molecule type" value="Genomic_DNA"/>
</dbReference>
<keyword evidence="1" id="KW-0677">Repeat</keyword>
<name>A0A387G0H4_9HYPH</name>
<dbReference type="Gene3D" id="1.25.40.10">
    <property type="entry name" value="Tetratricopeptide repeat domain"/>
    <property type="match status" value="1"/>
</dbReference>
<evidence type="ECO:0000256" key="1">
    <source>
        <dbReference type="ARBA" id="ARBA00022737"/>
    </source>
</evidence>
<dbReference type="PANTHER" id="PTHR45586:SF1">
    <property type="entry name" value="LIPOPOLYSACCHARIDE ASSEMBLY PROTEIN B"/>
    <property type="match status" value="1"/>
</dbReference>
<keyword evidence="3" id="KW-0614">Plasmid</keyword>